<feature type="region of interest" description="Disordered" evidence="1">
    <location>
        <begin position="344"/>
        <end position="386"/>
    </location>
</feature>
<gene>
    <name evidence="2" type="ORF">AVDCRST_MAG85-861</name>
</gene>
<evidence type="ECO:0000256" key="1">
    <source>
        <dbReference type="SAM" id="MobiDB-lite"/>
    </source>
</evidence>
<feature type="non-terminal residue" evidence="2">
    <location>
        <position position="386"/>
    </location>
</feature>
<reference evidence="2" key="1">
    <citation type="submission" date="2020-02" db="EMBL/GenBank/DDBJ databases">
        <authorList>
            <person name="Meier V. D."/>
        </authorList>
    </citation>
    <scope>NUCLEOTIDE SEQUENCE</scope>
    <source>
        <strain evidence="2">AVDCRST_MAG85</strain>
    </source>
</reference>
<sequence length="386" mass="42143">DRAAPRPRARRDPAVGPAGLAAGDPARPVGARPGGRRRAARVHRRGGHRAHPEPHRDRRAARPRATRPRGGVRVPRLLRDAGGPRLLPVGADRRPGAVVPERRPRVRRRRERLARRPPAMVRRPGGRRRDRRPGADRARDAAERCARGLGRDHLVHRRPAARARLGLDPPDPRAHPEHLHAPVRPADRDARARRHAAGRRDAGRRLPDARAEGGLGLRPRPAAVQHDHGHERRRVALDLRAPRDLRAGRRLRARVRAVLRRDGADPVRRPGPRGAAADHRGAVPRPAHRRLGRPAVPRAPAARGACGRSAGVLLHTADQPAARDLRPAVRRGGLRAGGCAHRAADRCHPEGDRAVPAPPSRARTLERHQTPVTGARRGGPRGGTGL</sequence>
<protein>
    <submittedName>
        <fullName evidence="2">Uncharacterized protein</fullName>
    </submittedName>
</protein>
<feature type="compositionally biased region" description="Basic residues" evidence="1">
    <location>
        <begin position="57"/>
        <end position="67"/>
    </location>
</feature>
<organism evidence="2">
    <name type="scientific">uncultured Solirubrobacteraceae bacterium</name>
    <dbReference type="NCBI Taxonomy" id="1162706"/>
    <lineage>
        <taxon>Bacteria</taxon>
        <taxon>Bacillati</taxon>
        <taxon>Actinomycetota</taxon>
        <taxon>Thermoleophilia</taxon>
        <taxon>Solirubrobacterales</taxon>
        <taxon>Solirubrobacteraceae</taxon>
        <taxon>environmental samples</taxon>
    </lineage>
</organism>
<feature type="compositionally biased region" description="Low complexity" evidence="1">
    <location>
        <begin position="14"/>
        <end position="31"/>
    </location>
</feature>
<feature type="non-terminal residue" evidence="2">
    <location>
        <position position="1"/>
    </location>
</feature>
<feature type="compositionally biased region" description="Basic residues" evidence="1">
    <location>
        <begin position="34"/>
        <end position="49"/>
    </location>
</feature>
<proteinExistence type="predicted"/>
<feature type="compositionally biased region" description="Basic residues" evidence="1">
    <location>
        <begin position="104"/>
        <end position="115"/>
    </location>
</feature>
<feature type="compositionally biased region" description="Gly residues" evidence="1">
    <location>
        <begin position="376"/>
        <end position="386"/>
    </location>
</feature>
<feature type="compositionally biased region" description="Basic and acidic residues" evidence="1">
    <location>
        <begin position="198"/>
        <end position="211"/>
    </location>
</feature>
<feature type="compositionally biased region" description="Basic and acidic residues" evidence="1">
    <location>
        <begin position="91"/>
        <end position="103"/>
    </location>
</feature>
<feature type="compositionally biased region" description="Basic and acidic residues" evidence="1">
    <location>
        <begin position="344"/>
        <end position="353"/>
    </location>
</feature>
<feature type="compositionally biased region" description="Basic and acidic residues" evidence="1">
    <location>
        <begin position="132"/>
        <end position="153"/>
    </location>
</feature>
<feature type="compositionally biased region" description="Basic and acidic residues" evidence="1">
    <location>
        <begin position="170"/>
        <end position="190"/>
    </location>
</feature>
<dbReference type="AlphaFoldDB" id="A0A6J4S733"/>
<feature type="region of interest" description="Disordered" evidence="1">
    <location>
        <begin position="263"/>
        <end position="303"/>
    </location>
</feature>
<evidence type="ECO:0000313" key="2">
    <source>
        <dbReference type="EMBL" id="CAA9484388.1"/>
    </source>
</evidence>
<dbReference type="EMBL" id="CADCVT010000094">
    <property type="protein sequence ID" value="CAA9484388.1"/>
    <property type="molecule type" value="Genomic_DNA"/>
</dbReference>
<accession>A0A6J4S733</accession>
<feature type="compositionally biased region" description="Low complexity" evidence="1">
    <location>
        <begin position="293"/>
        <end position="303"/>
    </location>
</feature>
<feature type="region of interest" description="Disordered" evidence="1">
    <location>
        <begin position="1"/>
        <end position="231"/>
    </location>
</feature>
<name>A0A6J4S733_9ACTN</name>